<dbReference type="OrthoDB" id="733404at2"/>
<dbReference type="InterPro" id="IPR036208">
    <property type="entry name" value="VHL_sf"/>
</dbReference>
<dbReference type="GO" id="GO:0004222">
    <property type="term" value="F:metalloendopeptidase activity"/>
    <property type="evidence" value="ECO:0007669"/>
    <property type="project" value="InterPro"/>
</dbReference>
<dbReference type="InterPro" id="IPR037140">
    <property type="entry name" value="VHL_beta_dom_sf"/>
</dbReference>
<evidence type="ECO:0000256" key="1">
    <source>
        <dbReference type="SAM" id="SignalP"/>
    </source>
</evidence>
<dbReference type="GO" id="GO:0008270">
    <property type="term" value="F:zinc ion binding"/>
    <property type="evidence" value="ECO:0007669"/>
    <property type="project" value="InterPro"/>
</dbReference>
<dbReference type="RefSeq" id="WP_135759113.1">
    <property type="nucleotide sequence ID" value="NZ_RQHW01000010.1"/>
</dbReference>
<dbReference type="InterPro" id="IPR006026">
    <property type="entry name" value="Peptidase_Metallo"/>
</dbReference>
<name>A0A4V6QMY1_9LEPT</name>
<dbReference type="AlphaFoldDB" id="A0A4V6QMY1"/>
<dbReference type="SUPFAM" id="SSF49468">
    <property type="entry name" value="VHL"/>
    <property type="match status" value="1"/>
</dbReference>
<dbReference type="Proteomes" id="UP000298058">
    <property type="component" value="Unassembled WGS sequence"/>
</dbReference>
<reference evidence="3" key="1">
    <citation type="journal article" date="2019" name="PLoS Negl. Trop. Dis.">
        <title>Revisiting the worldwide diversity of Leptospira species in the environment.</title>
        <authorList>
            <person name="Vincent A.T."/>
            <person name="Schiettekatte O."/>
            <person name="Bourhy P."/>
            <person name="Veyrier F.J."/>
            <person name="Picardeau M."/>
        </authorList>
    </citation>
    <scope>NUCLEOTIDE SEQUENCE [LARGE SCALE GENOMIC DNA]</scope>
    <source>
        <strain evidence="3">201300427</strain>
    </source>
</reference>
<gene>
    <name evidence="3" type="ORF">EHS15_03280</name>
</gene>
<organism evidence="3 4">
    <name type="scientific">Leptospira idonii</name>
    <dbReference type="NCBI Taxonomy" id="1193500"/>
    <lineage>
        <taxon>Bacteria</taxon>
        <taxon>Pseudomonadati</taxon>
        <taxon>Spirochaetota</taxon>
        <taxon>Spirochaetia</taxon>
        <taxon>Leptospirales</taxon>
        <taxon>Leptospiraceae</taxon>
        <taxon>Leptospira</taxon>
    </lineage>
</organism>
<dbReference type="SMART" id="SM00235">
    <property type="entry name" value="ZnMc"/>
    <property type="match status" value="1"/>
</dbReference>
<accession>A0A4V6QMY1</accession>
<dbReference type="SUPFAM" id="SSF55486">
    <property type="entry name" value="Metalloproteases ('zincins'), catalytic domain"/>
    <property type="match status" value="1"/>
</dbReference>
<evidence type="ECO:0000313" key="3">
    <source>
        <dbReference type="EMBL" id="TGN20626.1"/>
    </source>
</evidence>
<dbReference type="InterPro" id="IPR024079">
    <property type="entry name" value="MetalloPept_cat_dom_sf"/>
</dbReference>
<protein>
    <recommendedName>
        <fullName evidence="2">Peptidase metallopeptidase domain-containing protein</fullName>
    </recommendedName>
</protein>
<dbReference type="Gene3D" id="3.40.390.10">
    <property type="entry name" value="Collagenase (Catalytic Domain)"/>
    <property type="match status" value="1"/>
</dbReference>
<feature type="domain" description="Peptidase metallopeptidase" evidence="2">
    <location>
        <begin position="46"/>
        <end position="181"/>
    </location>
</feature>
<keyword evidence="1" id="KW-0732">Signal</keyword>
<dbReference type="GO" id="GO:0006508">
    <property type="term" value="P:proteolysis"/>
    <property type="evidence" value="ECO:0007669"/>
    <property type="project" value="InterPro"/>
</dbReference>
<dbReference type="InterPro" id="IPR001506">
    <property type="entry name" value="Peptidase_M12A"/>
</dbReference>
<dbReference type="Gene3D" id="2.60.40.780">
    <property type="entry name" value="von Hippel-Lindau disease tumour suppressor, beta domain"/>
    <property type="match status" value="1"/>
</dbReference>
<dbReference type="Pfam" id="PF01400">
    <property type="entry name" value="Astacin"/>
    <property type="match status" value="1"/>
</dbReference>
<evidence type="ECO:0000313" key="4">
    <source>
        <dbReference type="Proteomes" id="UP000298058"/>
    </source>
</evidence>
<proteinExistence type="predicted"/>
<feature type="chain" id="PRO_5021014909" description="Peptidase metallopeptidase domain-containing protein" evidence="1">
    <location>
        <begin position="21"/>
        <end position="363"/>
    </location>
</feature>
<dbReference type="EMBL" id="RQHW01000010">
    <property type="protein sequence ID" value="TGN20626.1"/>
    <property type="molecule type" value="Genomic_DNA"/>
</dbReference>
<sequence length="363" mass="40687">MKNITILFAVCLILSSAVFATQGGKRMSIVKPPAKPTVTARSVEVKGTRWKNGQTVRILFLGGTNAERQMVRSIAVEWTRYANLNFEFFDSVAQLRGQKSNIRIDFEKGAGSNSAVGNQAESFAQNEPTMNYAWVDKATILHEFGHALGLEHEHQNPSNQVRWNRDAIFNEMSRDGWTIEMVDDFIIKPHDRNRVNFSQYDPLSIMVYSYPSSWTLDGSSVELNTELSEMDKTNIAKMYPGRTAVIEENVAPVITPVIDDEPVTNDTHTMSGVSKINCQDLEDMSENVSGASSFTVQNNTKDILTLYWFSEGKKTKYATIRPGKKHQQGTYVGHLWVIDSNSQCKLAFAISKSKGKLVLNQSN</sequence>
<comment type="caution">
    <text evidence="3">The sequence shown here is derived from an EMBL/GenBank/DDBJ whole genome shotgun (WGS) entry which is preliminary data.</text>
</comment>
<keyword evidence="4" id="KW-1185">Reference proteome</keyword>
<feature type="signal peptide" evidence="1">
    <location>
        <begin position="1"/>
        <end position="20"/>
    </location>
</feature>
<evidence type="ECO:0000259" key="2">
    <source>
        <dbReference type="SMART" id="SM00235"/>
    </source>
</evidence>